<dbReference type="InterPro" id="IPR050553">
    <property type="entry name" value="Thioredoxin_ResA/DsbE_sf"/>
</dbReference>
<protein>
    <submittedName>
        <fullName evidence="6">Thiol-disulfide oxidoreductase ResA</fullName>
    </submittedName>
</protein>
<keyword evidence="3" id="KW-1015">Disulfide bond</keyword>
<name>A0A644XHC9_9ZZZZ</name>
<evidence type="ECO:0000256" key="4">
    <source>
        <dbReference type="ARBA" id="ARBA00023284"/>
    </source>
</evidence>
<evidence type="ECO:0000256" key="2">
    <source>
        <dbReference type="ARBA" id="ARBA00022748"/>
    </source>
</evidence>
<dbReference type="Gene3D" id="3.40.30.10">
    <property type="entry name" value="Glutaredoxin"/>
    <property type="match status" value="1"/>
</dbReference>
<comment type="subcellular location">
    <subcellularLocation>
        <location evidence="1">Cell envelope</location>
    </subcellularLocation>
</comment>
<keyword evidence="2" id="KW-0201">Cytochrome c-type biogenesis</keyword>
<dbReference type="GO" id="GO:0016209">
    <property type="term" value="F:antioxidant activity"/>
    <property type="evidence" value="ECO:0007669"/>
    <property type="project" value="InterPro"/>
</dbReference>
<evidence type="ECO:0000259" key="5">
    <source>
        <dbReference type="PROSITE" id="PS51352"/>
    </source>
</evidence>
<accession>A0A644XHC9</accession>
<proteinExistence type="predicted"/>
<evidence type="ECO:0000256" key="1">
    <source>
        <dbReference type="ARBA" id="ARBA00004196"/>
    </source>
</evidence>
<organism evidence="6">
    <name type="scientific">bioreactor metagenome</name>
    <dbReference type="NCBI Taxonomy" id="1076179"/>
    <lineage>
        <taxon>unclassified sequences</taxon>
        <taxon>metagenomes</taxon>
        <taxon>ecological metagenomes</taxon>
    </lineage>
</organism>
<dbReference type="GO" id="GO:0017004">
    <property type="term" value="P:cytochrome complex assembly"/>
    <property type="evidence" value="ECO:0007669"/>
    <property type="project" value="UniProtKB-KW"/>
</dbReference>
<feature type="domain" description="Thioredoxin" evidence="5">
    <location>
        <begin position="223"/>
        <end position="361"/>
    </location>
</feature>
<evidence type="ECO:0000256" key="3">
    <source>
        <dbReference type="ARBA" id="ARBA00023157"/>
    </source>
</evidence>
<comment type="caution">
    <text evidence="6">The sequence shown here is derived from an EMBL/GenBank/DDBJ whole genome shotgun (WGS) entry which is preliminary data.</text>
</comment>
<dbReference type="InterPro" id="IPR036249">
    <property type="entry name" value="Thioredoxin-like_sf"/>
</dbReference>
<dbReference type="CDD" id="cd02966">
    <property type="entry name" value="TlpA_like_family"/>
    <property type="match status" value="1"/>
</dbReference>
<dbReference type="PANTHER" id="PTHR42852">
    <property type="entry name" value="THIOL:DISULFIDE INTERCHANGE PROTEIN DSBE"/>
    <property type="match status" value="1"/>
</dbReference>
<keyword evidence="4" id="KW-0676">Redox-active center</keyword>
<sequence>MKAITGLLILLAISVSAQNNVKISGSFSPAITDTTLTFENFLNPGAFSQSVAVKGNKFSVEFNCEREDIYKLRLSQQNYVALVVKPGDKITITLNPSALGNNPSIQGSEQSIRLYATETALTNLKLSQDSLNTVFGTINPADEARKKELENEYYVFENQKNTVLYNAVAGHPGDMVNLFFMDRLNIDIYYPLFVTVDSLLNLNYSYNQAVAGLHSKVISNKSTAVGSKAPEIKLPTPEGDSLSLYSIQGKVIIIDFWASWCRPCRAENPNMVSLYADYHNKGLEIFGVSLDKDKAAWVKAIADDKLVWNHVSDLKFWQSEAARLYGVGSIPSMFVLDGNFTIIAKNLRGDQLRAFVASKLD</sequence>
<dbReference type="GO" id="GO:0016491">
    <property type="term" value="F:oxidoreductase activity"/>
    <property type="evidence" value="ECO:0007669"/>
    <property type="project" value="InterPro"/>
</dbReference>
<dbReference type="PROSITE" id="PS51352">
    <property type="entry name" value="THIOREDOXIN_2"/>
    <property type="match status" value="1"/>
</dbReference>
<gene>
    <name evidence="6" type="primary">resA_53</name>
    <name evidence="6" type="ORF">SDC9_59881</name>
</gene>
<evidence type="ECO:0000313" key="6">
    <source>
        <dbReference type="EMBL" id="MPM13524.1"/>
    </source>
</evidence>
<dbReference type="GO" id="GO:0030313">
    <property type="term" value="C:cell envelope"/>
    <property type="evidence" value="ECO:0007669"/>
    <property type="project" value="UniProtKB-SubCell"/>
</dbReference>
<dbReference type="InterPro" id="IPR013766">
    <property type="entry name" value="Thioredoxin_domain"/>
</dbReference>
<dbReference type="PANTHER" id="PTHR42852:SF6">
    <property type="entry name" value="THIOL:DISULFIDE INTERCHANGE PROTEIN DSBE"/>
    <property type="match status" value="1"/>
</dbReference>
<dbReference type="AlphaFoldDB" id="A0A644XHC9"/>
<dbReference type="EMBL" id="VSSQ01002132">
    <property type="protein sequence ID" value="MPM13524.1"/>
    <property type="molecule type" value="Genomic_DNA"/>
</dbReference>
<reference evidence="6" key="1">
    <citation type="submission" date="2019-08" db="EMBL/GenBank/DDBJ databases">
        <authorList>
            <person name="Kucharzyk K."/>
            <person name="Murdoch R.W."/>
            <person name="Higgins S."/>
            <person name="Loffler F."/>
        </authorList>
    </citation>
    <scope>NUCLEOTIDE SEQUENCE</scope>
</reference>
<dbReference type="InterPro" id="IPR000866">
    <property type="entry name" value="AhpC/TSA"/>
</dbReference>
<dbReference type="Pfam" id="PF00578">
    <property type="entry name" value="AhpC-TSA"/>
    <property type="match status" value="1"/>
</dbReference>
<dbReference type="SUPFAM" id="SSF52833">
    <property type="entry name" value="Thioredoxin-like"/>
    <property type="match status" value="1"/>
</dbReference>